<dbReference type="KEGG" id="scor:J3U87_02685"/>
<dbReference type="Proteomes" id="UP000663929">
    <property type="component" value="Chromosome"/>
</dbReference>
<dbReference type="AlphaFoldDB" id="A0A8A4TQW7"/>
<reference evidence="1" key="1">
    <citation type="submission" date="2021-03" db="EMBL/GenBank/DDBJ databases">
        <title>Acanthopleuribacteraceae sp. M133.</title>
        <authorList>
            <person name="Wang G."/>
        </authorList>
    </citation>
    <scope>NUCLEOTIDE SEQUENCE</scope>
    <source>
        <strain evidence="1">M133</strain>
    </source>
</reference>
<sequence length="164" mass="17264">MANTSVYTGADGSITLSVPSGAEGEAADAIINENELISVGRATGVRVEVHTDLKAFHELGQRFPTQLRPGNVSISGSIGRAFINGALLKLLLGEGANSRPAGAFIQPAFNITLLLANPATDGVQNTVTLHDVKLANWVYEIPEDQFVMEKVGFMAASLTVQDEG</sequence>
<gene>
    <name evidence="1" type="ORF">J3U87_02685</name>
</gene>
<dbReference type="RefSeq" id="WP_237381482.1">
    <property type="nucleotide sequence ID" value="NZ_CP071793.1"/>
</dbReference>
<accession>A0A8A4TQW7</accession>
<evidence type="ECO:0000313" key="1">
    <source>
        <dbReference type="EMBL" id="QTD51351.1"/>
    </source>
</evidence>
<protein>
    <submittedName>
        <fullName evidence="1">Uncharacterized protein</fullName>
    </submittedName>
</protein>
<organism evidence="1 2">
    <name type="scientific">Sulfidibacter corallicola</name>
    <dbReference type="NCBI Taxonomy" id="2818388"/>
    <lineage>
        <taxon>Bacteria</taxon>
        <taxon>Pseudomonadati</taxon>
        <taxon>Acidobacteriota</taxon>
        <taxon>Holophagae</taxon>
        <taxon>Acanthopleuribacterales</taxon>
        <taxon>Acanthopleuribacteraceae</taxon>
        <taxon>Sulfidibacter</taxon>
    </lineage>
</organism>
<name>A0A8A4TQW7_SULCO</name>
<proteinExistence type="predicted"/>
<evidence type="ECO:0000313" key="2">
    <source>
        <dbReference type="Proteomes" id="UP000663929"/>
    </source>
</evidence>
<keyword evidence="2" id="KW-1185">Reference proteome</keyword>
<dbReference type="EMBL" id="CP071793">
    <property type="protein sequence ID" value="QTD51351.1"/>
    <property type="molecule type" value="Genomic_DNA"/>
</dbReference>